<dbReference type="AlphaFoldDB" id="A0A2B7XND1"/>
<keyword evidence="3" id="KW-1185">Reference proteome</keyword>
<feature type="compositionally biased region" description="Basic and acidic residues" evidence="1">
    <location>
        <begin position="65"/>
        <end position="88"/>
    </location>
</feature>
<organism evidence="2 3">
    <name type="scientific">Blastomyces parvus</name>
    <dbReference type="NCBI Taxonomy" id="2060905"/>
    <lineage>
        <taxon>Eukaryota</taxon>
        <taxon>Fungi</taxon>
        <taxon>Dikarya</taxon>
        <taxon>Ascomycota</taxon>
        <taxon>Pezizomycotina</taxon>
        <taxon>Eurotiomycetes</taxon>
        <taxon>Eurotiomycetidae</taxon>
        <taxon>Onygenales</taxon>
        <taxon>Ajellomycetaceae</taxon>
        <taxon>Blastomyces</taxon>
    </lineage>
</organism>
<proteinExistence type="predicted"/>
<sequence>MPIPLNSSSSGAGAGSTSSTSQQQQQQQPTQSQSPSQPQEAQPGSTTTADPSSHMAGQSGNGQLSKEEADRLFEERMEEEYAKREGGA</sequence>
<feature type="compositionally biased region" description="Low complexity" evidence="1">
    <location>
        <begin position="7"/>
        <end position="45"/>
    </location>
</feature>
<evidence type="ECO:0000313" key="3">
    <source>
        <dbReference type="Proteomes" id="UP000224080"/>
    </source>
</evidence>
<gene>
    <name evidence="2" type="ORF">GX51_00324</name>
</gene>
<dbReference type="Proteomes" id="UP000224080">
    <property type="component" value="Unassembled WGS sequence"/>
</dbReference>
<accession>A0A2B7XND1</accession>
<evidence type="ECO:0000256" key="1">
    <source>
        <dbReference type="SAM" id="MobiDB-lite"/>
    </source>
</evidence>
<evidence type="ECO:0000313" key="2">
    <source>
        <dbReference type="EMBL" id="PGH10057.1"/>
    </source>
</evidence>
<feature type="region of interest" description="Disordered" evidence="1">
    <location>
        <begin position="1"/>
        <end position="88"/>
    </location>
</feature>
<comment type="caution">
    <text evidence="2">The sequence shown here is derived from an EMBL/GenBank/DDBJ whole genome shotgun (WGS) entry which is preliminary data.</text>
</comment>
<name>A0A2B7XND1_9EURO</name>
<reference evidence="2 3" key="1">
    <citation type="submission" date="2017-10" db="EMBL/GenBank/DDBJ databases">
        <title>Comparative genomics in systemic dimorphic fungi from Ajellomycetaceae.</title>
        <authorList>
            <person name="Munoz J.F."/>
            <person name="Mcewen J.G."/>
            <person name="Clay O.K."/>
            <person name="Cuomo C.A."/>
        </authorList>
    </citation>
    <scope>NUCLEOTIDE SEQUENCE [LARGE SCALE GENOMIC DNA]</scope>
    <source>
        <strain evidence="2 3">UAMH130</strain>
    </source>
</reference>
<feature type="compositionally biased region" description="Polar residues" evidence="1">
    <location>
        <begin position="46"/>
        <end position="64"/>
    </location>
</feature>
<dbReference type="EMBL" id="PDNC01000002">
    <property type="protein sequence ID" value="PGH10057.1"/>
    <property type="molecule type" value="Genomic_DNA"/>
</dbReference>
<protein>
    <submittedName>
        <fullName evidence="2">Uncharacterized protein</fullName>
    </submittedName>
</protein>